<dbReference type="HOGENOM" id="CLU_169011_6_1_9"/>
<dbReference type="InterPro" id="IPR031316">
    <property type="entry name" value="FlgM_C"/>
</dbReference>
<dbReference type="GO" id="GO:0044781">
    <property type="term" value="P:bacterial-type flagellum organization"/>
    <property type="evidence" value="ECO:0007669"/>
    <property type="project" value="UniProtKB-KW"/>
</dbReference>
<evidence type="ECO:0000256" key="5">
    <source>
        <dbReference type="ARBA" id="ARBA00023015"/>
    </source>
</evidence>
<feature type="domain" description="Anti-sigma-28 factor FlgM C-terminal" evidence="8">
    <location>
        <begin position="33"/>
        <end position="83"/>
    </location>
</feature>
<dbReference type="KEGG" id="jeo:JMA_28380"/>
<sequence length="88" mass="10216">MKINPFNHNPVNPYKRQEAKVEQAELQKQKKADKVEISAEAKEMQSLNKLQEGRQERIDQLKAAVENGTYKPDANKTAENLLKFYRQS</sequence>
<keyword evidence="6" id="KW-0804">Transcription</keyword>
<dbReference type="InterPro" id="IPR035890">
    <property type="entry name" value="Anti-sigma-28_factor_FlgM_sf"/>
</dbReference>
<feature type="region of interest" description="Disordered" evidence="7">
    <location>
        <begin position="1"/>
        <end position="32"/>
    </location>
</feature>
<dbReference type="NCBIfam" id="TIGR03824">
    <property type="entry name" value="FlgM_jcvi"/>
    <property type="match status" value="1"/>
</dbReference>
<evidence type="ECO:0000256" key="3">
    <source>
        <dbReference type="ARBA" id="ARBA00022491"/>
    </source>
</evidence>
<accession>A0A0B5APG6</accession>
<feature type="compositionally biased region" description="Polar residues" evidence="7">
    <location>
        <begin position="1"/>
        <end position="10"/>
    </location>
</feature>
<dbReference type="Proteomes" id="UP000031449">
    <property type="component" value="Chromosome"/>
</dbReference>
<evidence type="ECO:0000256" key="1">
    <source>
        <dbReference type="ARBA" id="ARBA00005322"/>
    </source>
</evidence>
<dbReference type="STRING" id="1508404.JMA_28380"/>
<reference evidence="9 10" key="1">
    <citation type="submission" date="2014-08" db="EMBL/GenBank/DDBJ databases">
        <title>Complete genome of a marine bacteria Jeotgalibacillus malaysiensis.</title>
        <authorList>
            <person name="Yaakop A.S."/>
            <person name="Chan K.-G."/>
            <person name="Goh K.M."/>
        </authorList>
    </citation>
    <scope>NUCLEOTIDE SEQUENCE [LARGE SCALE GENOMIC DNA]</scope>
    <source>
        <strain evidence="9 10">D5</strain>
    </source>
</reference>
<feature type="compositionally biased region" description="Basic and acidic residues" evidence="7">
    <location>
        <begin position="15"/>
        <end position="32"/>
    </location>
</feature>
<protein>
    <recommendedName>
        <fullName evidence="2">Negative regulator of flagellin synthesis</fullName>
    </recommendedName>
</protein>
<dbReference type="GO" id="GO:0045892">
    <property type="term" value="P:negative regulation of DNA-templated transcription"/>
    <property type="evidence" value="ECO:0007669"/>
    <property type="project" value="InterPro"/>
</dbReference>
<evidence type="ECO:0000256" key="6">
    <source>
        <dbReference type="ARBA" id="ARBA00023163"/>
    </source>
</evidence>
<keyword evidence="10" id="KW-1185">Reference proteome</keyword>
<dbReference type="EMBL" id="CP009416">
    <property type="protein sequence ID" value="AJD92155.1"/>
    <property type="molecule type" value="Genomic_DNA"/>
</dbReference>
<evidence type="ECO:0000259" key="8">
    <source>
        <dbReference type="Pfam" id="PF04316"/>
    </source>
</evidence>
<dbReference type="SUPFAM" id="SSF101498">
    <property type="entry name" value="Anti-sigma factor FlgM"/>
    <property type="match status" value="1"/>
</dbReference>
<dbReference type="RefSeq" id="WP_039811186.1">
    <property type="nucleotide sequence ID" value="NZ_CP085252.1"/>
</dbReference>
<evidence type="ECO:0000256" key="4">
    <source>
        <dbReference type="ARBA" id="ARBA00022795"/>
    </source>
</evidence>
<organism evidence="9 10">
    <name type="scientific">Jeotgalibacillus malaysiensis</name>
    <dbReference type="NCBI Taxonomy" id="1508404"/>
    <lineage>
        <taxon>Bacteria</taxon>
        <taxon>Bacillati</taxon>
        <taxon>Bacillota</taxon>
        <taxon>Bacilli</taxon>
        <taxon>Bacillales</taxon>
        <taxon>Caryophanaceae</taxon>
        <taxon>Jeotgalibacillus</taxon>
    </lineage>
</organism>
<evidence type="ECO:0000256" key="7">
    <source>
        <dbReference type="SAM" id="MobiDB-lite"/>
    </source>
</evidence>
<evidence type="ECO:0000256" key="2">
    <source>
        <dbReference type="ARBA" id="ARBA00017823"/>
    </source>
</evidence>
<dbReference type="OrthoDB" id="2991036at2"/>
<dbReference type="InterPro" id="IPR007412">
    <property type="entry name" value="FlgM"/>
</dbReference>
<keyword evidence="4" id="KW-1005">Bacterial flagellum biogenesis</keyword>
<dbReference type="AlphaFoldDB" id="A0A0B5APG6"/>
<dbReference type="BioCyc" id="JESP1508404:G14D9-12119-MONOMER"/>
<proteinExistence type="inferred from homology"/>
<comment type="similarity">
    <text evidence="1">Belongs to the FlgM family.</text>
</comment>
<keyword evidence="3" id="KW-0678">Repressor</keyword>
<evidence type="ECO:0000313" key="9">
    <source>
        <dbReference type="EMBL" id="AJD92155.1"/>
    </source>
</evidence>
<name>A0A0B5APG6_9BACL</name>
<gene>
    <name evidence="9" type="ORF">JMA_28380</name>
</gene>
<dbReference type="Pfam" id="PF04316">
    <property type="entry name" value="FlgM"/>
    <property type="match status" value="1"/>
</dbReference>
<evidence type="ECO:0000313" key="10">
    <source>
        <dbReference type="Proteomes" id="UP000031449"/>
    </source>
</evidence>
<keyword evidence="5" id="KW-0805">Transcription regulation</keyword>